<keyword evidence="16" id="KW-1185">Reference proteome</keyword>
<dbReference type="FunCoup" id="A0A1W4XFU4">
    <property type="interactions" value="1402"/>
</dbReference>
<dbReference type="PROSITE" id="PS51462">
    <property type="entry name" value="NUDIX"/>
    <property type="match status" value="1"/>
</dbReference>
<sequence>MLSLNVRNVVKRTISRVLFSSATTSTKEAVKDPVQEASLKEKCFLVDEHDKIVGQASKKECHLVQENDYIPLHRAFSVFLFNKKGDLLLQKRSSHKLTYPDCYTNSCCSHPVANYEGEDEEEDAIGIKRAAQRRMNYELGIPKEQIPLEKLHYITRIWYKDTGNGKWGEHEIDYVLIFQDNVKIKPNSNEISAYSFVPREELDSYIPTLDGPLTPWFSII</sequence>
<evidence type="ECO:0000259" key="15">
    <source>
        <dbReference type="PROSITE" id="PS51462"/>
    </source>
</evidence>
<evidence type="ECO:0000256" key="2">
    <source>
        <dbReference type="ARBA" id="ARBA00001946"/>
    </source>
</evidence>
<dbReference type="PANTHER" id="PTHR10885">
    <property type="entry name" value="ISOPENTENYL-DIPHOSPHATE DELTA-ISOMERASE"/>
    <property type="match status" value="1"/>
</dbReference>
<dbReference type="KEGG" id="apln:108743895"/>
<keyword evidence="11" id="KW-0752">Steroid biosynthesis</keyword>
<dbReference type="AlphaFoldDB" id="A0A1W4XFU4"/>
<keyword evidence="9" id="KW-0753">Steroid metabolism</keyword>
<dbReference type="Gene3D" id="3.90.79.10">
    <property type="entry name" value="Nucleoside Triphosphate Pyrophosphohydrolase"/>
    <property type="match status" value="1"/>
</dbReference>
<evidence type="ECO:0000256" key="3">
    <source>
        <dbReference type="ARBA" id="ARBA00003951"/>
    </source>
</evidence>
<keyword evidence="8" id="KW-0479">Metal-binding</keyword>
<dbReference type="GeneID" id="108743895"/>
<evidence type="ECO:0000256" key="7">
    <source>
        <dbReference type="ARBA" id="ARBA00022516"/>
    </source>
</evidence>
<evidence type="ECO:0000256" key="9">
    <source>
        <dbReference type="ARBA" id="ARBA00022778"/>
    </source>
</evidence>
<organism evidence="16 17">
    <name type="scientific">Agrilus planipennis</name>
    <name type="common">Emerald ash borer</name>
    <name type="synonym">Agrilus marcopoli</name>
    <dbReference type="NCBI Taxonomy" id="224129"/>
    <lineage>
        <taxon>Eukaryota</taxon>
        <taxon>Metazoa</taxon>
        <taxon>Ecdysozoa</taxon>
        <taxon>Arthropoda</taxon>
        <taxon>Hexapoda</taxon>
        <taxon>Insecta</taxon>
        <taxon>Pterygota</taxon>
        <taxon>Neoptera</taxon>
        <taxon>Endopterygota</taxon>
        <taxon>Coleoptera</taxon>
        <taxon>Polyphaga</taxon>
        <taxon>Elateriformia</taxon>
        <taxon>Buprestoidea</taxon>
        <taxon>Buprestidae</taxon>
        <taxon>Agrilinae</taxon>
        <taxon>Agrilus</taxon>
    </lineage>
</organism>
<feature type="non-terminal residue" evidence="17">
    <location>
        <position position="220"/>
    </location>
</feature>
<evidence type="ECO:0000256" key="4">
    <source>
        <dbReference type="ARBA" id="ARBA00004826"/>
    </source>
</evidence>
<evidence type="ECO:0000256" key="12">
    <source>
        <dbReference type="ARBA" id="ARBA00023098"/>
    </source>
</evidence>
<dbReference type="InterPro" id="IPR015797">
    <property type="entry name" value="NUDIX_hydrolase-like_dom_sf"/>
</dbReference>
<dbReference type="SUPFAM" id="SSF55811">
    <property type="entry name" value="Nudix"/>
    <property type="match status" value="1"/>
</dbReference>
<evidence type="ECO:0000256" key="11">
    <source>
        <dbReference type="ARBA" id="ARBA00022955"/>
    </source>
</evidence>
<feature type="domain" description="Nudix hydrolase" evidence="15">
    <location>
        <begin position="71"/>
        <end position="219"/>
    </location>
</feature>
<comment type="function">
    <text evidence="3">Catalyzes the 1,3-allylic rearrangement of the homoallylic substrate isopentenyl (IPP) to its highly electrophilic allylic isomer, dimethylallyl diphosphate (DMAPP).</text>
</comment>
<dbReference type="Pfam" id="PF00293">
    <property type="entry name" value="NUDIX"/>
    <property type="match status" value="1"/>
</dbReference>
<keyword evidence="14" id="KW-0413">Isomerase</keyword>
<evidence type="ECO:0000256" key="8">
    <source>
        <dbReference type="ARBA" id="ARBA00022723"/>
    </source>
</evidence>
<dbReference type="OrthoDB" id="510307at2759"/>
<keyword evidence="12" id="KW-0443">Lipid metabolism</keyword>
<dbReference type="PIRSF" id="PIRSF018427">
    <property type="entry name" value="Isopntndiph_ism"/>
    <property type="match status" value="1"/>
</dbReference>
<dbReference type="CDD" id="cd02885">
    <property type="entry name" value="NUDIX_IPP_Isomerase"/>
    <property type="match status" value="1"/>
</dbReference>
<dbReference type="RefSeq" id="XP_018335001.1">
    <property type="nucleotide sequence ID" value="XM_018479499.1"/>
</dbReference>
<gene>
    <name evidence="17" type="primary">LOC108743895</name>
</gene>
<evidence type="ECO:0000256" key="1">
    <source>
        <dbReference type="ARBA" id="ARBA00000374"/>
    </source>
</evidence>
<comment type="cofactor">
    <cofactor evidence="2">
        <name>Mg(2+)</name>
        <dbReference type="ChEBI" id="CHEBI:18420"/>
    </cofactor>
</comment>
<dbReference type="GO" id="GO:0006695">
    <property type="term" value="P:cholesterol biosynthetic process"/>
    <property type="evidence" value="ECO:0007669"/>
    <property type="project" value="UniProtKB-KW"/>
</dbReference>
<dbReference type="InterPro" id="IPR011876">
    <property type="entry name" value="IsopentenylPP_isomerase_typ1"/>
</dbReference>
<keyword evidence="9" id="KW-0756">Sterol biosynthesis</keyword>
<evidence type="ECO:0000313" key="16">
    <source>
        <dbReference type="Proteomes" id="UP000192223"/>
    </source>
</evidence>
<dbReference type="GO" id="GO:0046872">
    <property type="term" value="F:metal ion binding"/>
    <property type="evidence" value="ECO:0007669"/>
    <property type="project" value="UniProtKB-KW"/>
</dbReference>
<keyword evidence="7" id="KW-0444">Lipid biosynthesis</keyword>
<keyword evidence="9" id="KW-0153">Cholesterol metabolism</keyword>
<dbReference type="UniPathway" id="UPA00059">
    <property type="reaction ID" value="UER00104"/>
</dbReference>
<dbReference type="STRING" id="224129.A0A1W4XFU4"/>
<evidence type="ECO:0000256" key="13">
    <source>
        <dbReference type="ARBA" id="ARBA00023229"/>
    </source>
</evidence>
<dbReference type="InterPro" id="IPR000086">
    <property type="entry name" value="NUDIX_hydrolase_dom"/>
</dbReference>
<reference evidence="17" key="1">
    <citation type="submission" date="2025-08" db="UniProtKB">
        <authorList>
            <consortium name="RefSeq"/>
        </authorList>
    </citation>
    <scope>IDENTIFICATION</scope>
    <source>
        <tissue evidence="17">Entire body</tissue>
    </source>
</reference>
<name>A0A1W4XFU4_AGRPL</name>
<dbReference type="InParanoid" id="A0A1W4XFU4"/>
<dbReference type="Proteomes" id="UP000192223">
    <property type="component" value="Unplaced"/>
</dbReference>
<comment type="similarity">
    <text evidence="5">Belongs to the IPP isomerase type 1 family.</text>
</comment>
<dbReference type="NCBIfam" id="TIGR02150">
    <property type="entry name" value="IPP_isom_1"/>
    <property type="match status" value="1"/>
</dbReference>
<protein>
    <recommendedName>
        <fullName evidence="6">isopentenyl-diphosphate Delta-isomerase</fullName>
        <ecNumber evidence="6">5.3.3.2</ecNumber>
    </recommendedName>
</protein>
<keyword evidence="9" id="KW-1207">Sterol metabolism</keyword>
<evidence type="ECO:0000256" key="14">
    <source>
        <dbReference type="ARBA" id="ARBA00023235"/>
    </source>
</evidence>
<keyword evidence="9" id="KW-0152">Cholesterol biosynthesis</keyword>
<dbReference type="CTD" id="42526"/>
<dbReference type="EC" id="5.3.3.2" evidence="6"/>
<dbReference type="GO" id="GO:0005737">
    <property type="term" value="C:cytoplasm"/>
    <property type="evidence" value="ECO:0007669"/>
    <property type="project" value="TreeGrafter"/>
</dbReference>
<dbReference type="GO" id="GO:0009240">
    <property type="term" value="P:isopentenyl diphosphate biosynthetic process"/>
    <property type="evidence" value="ECO:0007669"/>
    <property type="project" value="TreeGrafter"/>
</dbReference>
<comment type="pathway">
    <text evidence="4">Isoprenoid biosynthesis; dimethylallyl diphosphate biosynthesis; dimethylallyl diphosphate from isopentenyl diphosphate: step 1/1.</text>
</comment>
<proteinExistence type="inferred from homology"/>
<dbReference type="GO" id="GO:0004452">
    <property type="term" value="F:isopentenyl-diphosphate delta-isomerase activity"/>
    <property type="evidence" value="ECO:0007669"/>
    <property type="project" value="UniProtKB-EC"/>
</dbReference>
<dbReference type="GO" id="GO:0050992">
    <property type="term" value="P:dimethylallyl diphosphate biosynthetic process"/>
    <property type="evidence" value="ECO:0007669"/>
    <property type="project" value="UniProtKB-UniPathway"/>
</dbReference>
<dbReference type="PANTHER" id="PTHR10885:SF0">
    <property type="entry name" value="ISOPENTENYL-DIPHOSPHATE DELTA-ISOMERASE"/>
    <property type="match status" value="1"/>
</dbReference>
<accession>A0A1W4XFU4</accession>
<evidence type="ECO:0000256" key="6">
    <source>
        <dbReference type="ARBA" id="ARBA00012057"/>
    </source>
</evidence>
<evidence type="ECO:0000256" key="5">
    <source>
        <dbReference type="ARBA" id="ARBA00007579"/>
    </source>
</evidence>
<keyword evidence="10" id="KW-0460">Magnesium</keyword>
<comment type="catalytic activity">
    <reaction evidence="1">
        <text>isopentenyl diphosphate = dimethylallyl diphosphate</text>
        <dbReference type="Rhea" id="RHEA:23284"/>
        <dbReference type="ChEBI" id="CHEBI:57623"/>
        <dbReference type="ChEBI" id="CHEBI:128769"/>
        <dbReference type="EC" id="5.3.3.2"/>
    </reaction>
</comment>
<evidence type="ECO:0000256" key="10">
    <source>
        <dbReference type="ARBA" id="ARBA00022842"/>
    </source>
</evidence>
<evidence type="ECO:0000313" key="17">
    <source>
        <dbReference type="RefSeq" id="XP_018335001.1"/>
    </source>
</evidence>
<dbReference type="FunFam" id="3.90.79.10:FF:000012">
    <property type="entry name" value="Isopentenyl-diphosphate Delta-isomerase 1"/>
    <property type="match status" value="1"/>
</dbReference>
<keyword evidence="13" id="KW-0414">Isoprene biosynthesis</keyword>